<dbReference type="AlphaFoldDB" id="A0A419S3A9"/>
<name>A0A419S3A9_9SPHI</name>
<sequence length="79" mass="9226">MTYAEKHILETYSTIFENLSFKSKVKLLQKMVTALKAEVPRQKKDFFTSFGAFAPNKTAEEIVKEIKKSRSFKDKDLYL</sequence>
<evidence type="ECO:0000313" key="1">
    <source>
        <dbReference type="EMBL" id="RKD13766.1"/>
    </source>
</evidence>
<proteinExistence type="predicted"/>
<gene>
    <name evidence="1" type="ORF">BCY91_09385</name>
</gene>
<dbReference type="RefSeq" id="WP_120182676.1">
    <property type="nucleotide sequence ID" value="NZ_MBTA01000027.1"/>
</dbReference>
<protein>
    <submittedName>
        <fullName evidence="1">Uncharacterized protein</fullName>
    </submittedName>
</protein>
<keyword evidence="2" id="KW-1185">Reference proteome</keyword>
<dbReference type="Proteomes" id="UP000283433">
    <property type="component" value="Unassembled WGS sequence"/>
</dbReference>
<comment type="caution">
    <text evidence="1">The sequence shown here is derived from an EMBL/GenBank/DDBJ whole genome shotgun (WGS) entry which is preliminary data.</text>
</comment>
<organism evidence="1 2">
    <name type="scientific">Pelobium manganitolerans</name>
    <dbReference type="NCBI Taxonomy" id="1842495"/>
    <lineage>
        <taxon>Bacteria</taxon>
        <taxon>Pseudomonadati</taxon>
        <taxon>Bacteroidota</taxon>
        <taxon>Sphingobacteriia</taxon>
        <taxon>Sphingobacteriales</taxon>
        <taxon>Sphingobacteriaceae</taxon>
        <taxon>Pelobium</taxon>
    </lineage>
</organism>
<reference evidence="1 2" key="1">
    <citation type="submission" date="2016-07" db="EMBL/GenBank/DDBJ databases">
        <title>Genome of Pelobium manganitolerans.</title>
        <authorList>
            <person name="Wu S."/>
            <person name="Wang G."/>
        </authorList>
    </citation>
    <scope>NUCLEOTIDE SEQUENCE [LARGE SCALE GENOMIC DNA]</scope>
    <source>
        <strain evidence="1 2">YS-25</strain>
    </source>
</reference>
<evidence type="ECO:0000313" key="2">
    <source>
        <dbReference type="Proteomes" id="UP000283433"/>
    </source>
</evidence>
<dbReference type="EMBL" id="MBTA01000027">
    <property type="protein sequence ID" value="RKD13766.1"/>
    <property type="molecule type" value="Genomic_DNA"/>
</dbReference>
<accession>A0A419S3A9</accession>
<dbReference type="OrthoDB" id="839982at2"/>